<evidence type="ECO:0000313" key="9">
    <source>
        <dbReference type="Proteomes" id="UP001055303"/>
    </source>
</evidence>
<keyword evidence="8" id="KW-0418">Kinase</keyword>
<dbReference type="InterPro" id="IPR011006">
    <property type="entry name" value="CheY-like_superfamily"/>
</dbReference>
<organism evidence="8 9">
    <name type="scientific">Methylobacterium dankookense</name>
    <dbReference type="NCBI Taxonomy" id="560405"/>
    <lineage>
        <taxon>Bacteria</taxon>
        <taxon>Pseudomonadati</taxon>
        <taxon>Pseudomonadota</taxon>
        <taxon>Alphaproteobacteria</taxon>
        <taxon>Hyphomicrobiales</taxon>
        <taxon>Methylobacteriaceae</taxon>
        <taxon>Methylobacterium</taxon>
    </lineage>
</organism>
<dbReference type="PANTHER" id="PTHR44591">
    <property type="entry name" value="STRESS RESPONSE REGULATOR PROTEIN 1"/>
    <property type="match status" value="1"/>
</dbReference>
<keyword evidence="9" id="KW-1185">Reference proteome</keyword>
<dbReference type="InterPro" id="IPR050595">
    <property type="entry name" value="Bact_response_regulator"/>
</dbReference>
<dbReference type="PANTHER" id="PTHR44591:SF3">
    <property type="entry name" value="RESPONSE REGULATORY DOMAIN-CONTAINING PROTEIN"/>
    <property type="match status" value="1"/>
</dbReference>
<evidence type="ECO:0000256" key="1">
    <source>
        <dbReference type="ARBA" id="ARBA00022553"/>
    </source>
</evidence>
<dbReference type="InterPro" id="IPR008207">
    <property type="entry name" value="Sig_transdc_His_kin_Hpt_dom"/>
</dbReference>
<dbReference type="CDD" id="cd17546">
    <property type="entry name" value="REC_hyHK_CKI1_RcsC-like"/>
    <property type="match status" value="1"/>
</dbReference>
<dbReference type="GO" id="GO:0016301">
    <property type="term" value="F:kinase activity"/>
    <property type="evidence" value="ECO:0007669"/>
    <property type="project" value="UniProtKB-KW"/>
</dbReference>
<evidence type="ECO:0000259" key="7">
    <source>
        <dbReference type="PROSITE" id="PS50110"/>
    </source>
</evidence>
<comment type="caution">
    <text evidence="8">The sequence shown here is derived from an EMBL/GenBank/DDBJ whole genome shotgun (WGS) entry which is preliminary data.</text>
</comment>
<dbReference type="Pfam" id="PF00072">
    <property type="entry name" value="Response_reg"/>
    <property type="match status" value="1"/>
</dbReference>
<feature type="region of interest" description="Disordered" evidence="6">
    <location>
        <begin position="348"/>
        <end position="373"/>
    </location>
</feature>
<keyword evidence="1 5" id="KW-0597">Phosphoprotein</keyword>
<reference evidence="8" key="2">
    <citation type="submission" date="2021-08" db="EMBL/GenBank/DDBJ databases">
        <authorList>
            <person name="Tani A."/>
            <person name="Ola A."/>
            <person name="Ogura Y."/>
            <person name="Katsura K."/>
            <person name="Hayashi T."/>
        </authorList>
    </citation>
    <scope>NUCLEOTIDE SEQUENCE</scope>
    <source>
        <strain evidence="8">DSM 22415</strain>
    </source>
</reference>
<reference evidence="8" key="1">
    <citation type="journal article" date="2021" name="Front. Microbiol.">
        <title>Comprehensive Comparative Genomics and Phenotyping of Methylobacterium Species.</title>
        <authorList>
            <person name="Alessa O."/>
            <person name="Ogura Y."/>
            <person name="Fujitani Y."/>
            <person name="Takami H."/>
            <person name="Hayashi T."/>
            <person name="Sahin N."/>
            <person name="Tani A."/>
        </authorList>
    </citation>
    <scope>NUCLEOTIDE SEQUENCE</scope>
    <source>
        <strain evidence="8">DSM 22415</strain>
    </source>
</reference>
<keyword evidence="8" id="KW-0808">Transferase</keyword>
<proteinExistence type="predicted"/>
<keyword evidence="3" id="KW-0805">Transcription regulation</keyword>
<gene>
    <name evidence="8" type="primary">rcsC_16</name>
    <name evidence="8" type="ORF">IFDJLNFL_1494</name>
</gene>
<evidence type="ECO:0000256" key="2">
    <source>
        <dbReference type="ARBA" id="ARBA00023012"/>
    </source>
</evidence>
<evidence type="ECO:0000256" key="3">
    <source>
        <dbReference type="ARBA" id="ARBA00023015"/>
    </source>
</evidence>
<evidence type="ECO:0000256" key="6">
    <source>
        <dbReference type="SAM" id="MobiDB-lite"/>
    </source>
</evidence>
<dbReference type="PROSITE" id="PS50110">
    <property type="entry name" value="RESPONSE_REGULATORY"/>
    <property type="match status" value="1"/>
</dbReference>
<dbReference type="SMART" id="SM00448">
    <property type="entry name" value="REC"/>
    <property type="match status" value="1"/>
</dbReference>
<dbReference type="InterPro" id="IPR036641">
    <property type="entry name" value="HPT_dom_sf"/>
</dbReference>
<name>A0ABQ4RDV2_9HYPH</name>
<dbReference type="Gene3D" id="3.40.50.2300">
    <property type="match status" value="1"/>
</dbReference>
<dbReference type="Gene3D" id="1.20.120.160">
    <property type="entry name" value="HPT domain"/>
    <property type="match status" value="1"/>
</dbReference>
<dbReference type="RefSeq" id="WP_238178819.1">
    <property type="nucleotide sequence ID" value="NZ_BPQI01000034.1"/>
</dbReference>
<sequence length="471" mass="49102">MSTQILLVEDDPDSQDLVRALCAAHGYGVDVAADGFLGLRLLSERRHPVVLIDYHLPEMDGYALARLMREIVGARGVRLVGITADRHGLASRRGADALFDAILVKPLEPERLHATLDRLARGEAPAARPAASPPPPAQGADLLWRRRGLPARPRAVACPDLPPEIAAAVAQVFDLGPAEGADLILLAAETGIEALRALRAEGPGRFLPAFDLTGRLGPACDGAFRVDEPDSWDGLVHAVRAFARRRDALDPALRAATDPAARLLAALFVGDRVLALGHCADPTGPVAGTGLSQAGLMGATLALTEAGLAACEAAPGGVVVRLTETGRAAAQGGAEAAALAGRHGVRPGAAPAGNWRRPNVVPSGAATHPADALPLLDPDRVRTLQEMIGPREVERLGDNLLARLATAFPAEAPLPEILREAHALVAMSGSLGFVRLSAACRALQDAAPPEIPDALTRARQTVRDTLGRARA</sequence>
<evidence type="ECO:0000313" key="8">
    <source>
        <dbReference type="EMBL" id="GJD55607.1"/>
    </source>
</evidence>
<evidence type="ECO:0000256" key="5">
    <source>
        <dbReference type="PROSITE-ProRule" id="PRU00169"/>
    </source>
</evidence>
<evidence type="ECO:0000256" key="4">
    <source>
        <dbReference type="ARBA" id="ARBA00023163"/>
    </source>
</evidence>
<feature type="domain" description="Response regulatory" evidence="7">
    <location>
        <begin position="4"/>
        <end position="120"/>
    </location>
</feature>
<accession>A0ABQ4RDV2</accession>
<dbReference type="Pfam" id="PF01627">
    <property type="entry name" value="Hpt"/>
    <property type="match status" value="1"/>
</dbReference>
<dbReference type="EMBL" id="BPQI01000034">
    <property type="protein sequence ID" value="GJD55607.1"/>
    <property type="molecule type" value="Genomic_DNA"/>
</dbReference>
<dbReference type="SUPFAM" id="SSF52172">
    <property type="entry name" value="CheY-like"/>
    <property type="match status" value="1"/>
</dbReference>
<feature type="modified residue" description="4-aspartylphosphate" evidence="5">
    <location>
        <position position="53"/>
    </location>
</feature>
<dbReference type="InterPro" id="IPR001789">
    <property type="entry name" value="Sig_transdc_resp-reg_receiver"/>
</dbReference>
<dbReference type="Proteomes" id="UP001055303">
    <property type="component" value="Unassembled WGS sequence"/>
</dbReference>
<protein>
    <submittedName>
        <fullName evidence="8">Sensor histidine kinase RcsC</fullName>
    </submittedName>
</protein>
<dbReference type="SUPFAM" id="SSF47226">
    <property type="entry name" value="Histidine-containing phosphotransfer domain, HPT domain"/>
    <property type="match status" value="1"/>
</dbReference>
<keyword evidence="2" id="KW-0902">Two-component regulatory system</keyword>
<keyword evidence="4" id="KW-0804">Transcription</keyword>